<keyword evidence="3" id="KW-1185">Reference proteome</keyword>
<organism evidence="2 3">
    <name type="scientific">Pseudonocardia adelaidensis</name>
    <dbReference type="NCBI Taxonomy" id="648754"/>
    <lineage>
        <taxon>Bacteria</taxon>
        <taxon>Bacillati</taxon>
        <taxon>Actinomycetota</taxon>
        <taxon>Actinomycetes</taxon>
        <taxon>Pseudonocardiales</taxon>
        <taxon>Pseudonocardiaceae</taxon>
        <taxon>Pseudonocardia</taxon>
    </lineage>
</organism>
<dbReference type="Gene3D" id="3.40.50.150">
    <property type="entry name" value="Vaccinia Virus protein VP39"/>
    <property type="match status" value="1"/>
</dbReference>
<dbReference type="CDD" id="cd02440">
    <property type="entry name" value="AdoMet_MTases"/>
    <property type="match status" value="1"/>
</dbReference>
<evidence type="ECO:0000259" key="1">
    <source>
        <dbReference type="Pfam" id="PF08241"/>
    </source>
</evidence>
<reference evidence="3" key="1">
    <citation type="journal article" date="2019" name="Int. J. Syst. Evol. Microbiol.">
        <title>The Global Catalogue of Microorganisms (GCM) 10K type strain sequencing project: providing services to taxonomists for standard genome sequencing and annotation.</title>
        <authorList>
            <consortium name="The Broad Institute Genomics Platform"/>
            <consortium name="The Broad Institute Genome Sequencing Center for Infectious Disease"/>
            <person name="Wu L."/>
            <person name="Ma J."/>
        </authorList>
    </citation>
    <scope>NUCLEOTIDE SEQUENCE [LARGE SCALE GENOMIC DNA]</scope>
    <source>
        <strain evidence="3">JCM 18302</strain>
    </source>
</reference>
<proteinExistence type="predicted"/>
<accession>A0ABP9NRF3</accession>
<sequence>MLDVGGATGAHARWLAEDGYAVHVVDLVPEHVALAGALPGVTAAVGDATQLTEPDGHADATLLLGPLYHLVERVDRVRALREAARVTAPGGVVAAAAISRHAPLLDWGARGKIDDENEAVLREITASGRHDPRLGFTTAYFHQVDELADEMREAGLHEVRVCGVEGPLALVVIALEHDATADLLPAALRVARLLDGDPALVAASPHLLGLARA</sequence>
<dbReference type="Pfam" id="PF08241">
    <property type="entry name" value="Methyltransf_11"/>
    <property type="match status" value="1"/>
</dbReference>
<dbReference type="InterPro" id="IPR013216">
    <property type="entry name" value="Methyltransf_11"/>
</dbReference>
<dbReference type="Proteomes" id="UP001500804">
    <property type="component" value="Unassembled WGS sequence"/>
</dbReference>
<evidence type="ECO:0000313" key="2">
    <source>
        <dbReference type="EMBL" id="GAA5123766.1"/>
    </source>
</evidence>
<dbReference type="InterPro" id="IPR029063">
    <property type="entry name" value="SAM-dependent_MTases_sf"/>
</dbReference>
<protein>
    <recommendedName>
        <fullName evidence="1">Methyltransferase type 11 domain-containing protein</fullName>
    </recommendedName>
</protein>
<comment type="caution">
    <text evidence="2">The sequence shown here is derived from an EMBL/GenBank/DDBJ whole genome shotgun (WGS) entry which is preliminary data.</text>
</comment>
<feature type="domain" description="Methyltransferase type 11" evidence="1">
    <location>
        <begin position="2"/>
        <end position="94"/>
    </location>
</feature>
<dbReference type="SUPFAM" id="SSF53335">
    <property type="entry name" value="S-adenosyl-L-methionine-dependent methyltransferases"/>
    <property type="match status" value="1"/>
</dbReference>
<evidence type="ECO:0000313" key="3">
    <source>
        <dbReference type="Proteomes" id="UP001500804"/>
    </source>
</evidence>
<dbReference type="EMBL" id="BAABJO010000012">
    <property type="protein sequence ID" value="GAA5123766.1"/>
    <property type="molecule type" value="Genomic_DNA"/>
</dbReference>
<gene>
    <name evidence="2" type="ORF">GCM10023320_35950</name>
</gene>
<name>A0ABP9NRF3_9PSEU</name>